<organism evidence="2 3">
    <name type="scientific">Acropora cervicornis</name>
    <name type="common">Staghorn coral</name>
    <dbReference type="NCBI Taxonomy" id="6130"/>
    <lineage>
        <taxon>Eukaryota</taxon>
        <taxon>Metazoa</taxon>
        <taxon>Cnidaria</taxon>
        <taxon>Anthozoa</taxon>
        <taxon>Hexacorallia</taxon>
        <taxon>Scleractinia</taxon>
        <taxon>Astrocoeniina</taxon>
        <taxon>Acroporidae</taxon>
        <taxon>Acropora</taxon>
    </lineage>
</organism>
<protein>
    <submittedName>
        <fullName evidence="2">Uncharacterized protein</fullName>
    </submittedName>
</protein>
<reference evidence="2" key="2">
    <citation type="journal article" date="2023" name="Science">
        <title>Genomic signatures of disease resistance in endangered staghorn corals.</title>
        <authorList>
            <person name="Vollmer S.V."/>
            <person name="Selwyn J.D."/>
            <person name="Despard B.A."/>
            <person name="Roesel C.L."/>
        </authorList>
    </citation>
    <scope>NUCLEOTIDE SEQUENCE</scope>
    <source>
        <strain evidence="2">K2</strain>
    </source>
</reference>
<dbReference type="EMBL" id="JARQWQ010000072">
    <property type="protein sequence ID" value="KAK2554162.1"/>
    <property type="molecule type" value="Genomic_DNA"/>
</dbReference>
<name>A0AAD9UY99_ACRCE</name>
<gene>
    <name evidence="2" type="ORF">P5673_024518</name>
</gene>
<accession>A0AAD9UY99</accession>
<comment type="caution">
    <text evidence="2">The sequence shown here is derived from an EMBL/GenBank/DDBJ whole genome shotgun (WGS) entry which is preliminary data.</text>
</comment>
<sequence length="136" mass="15162">MKLFRLGDKIWKKATVRARLDERSYTVETSVGGVYRSVRSHRRKTPERAQDASSHDSKGVEKGMRSSGEQNSLSEPAVCVPTPKEAEQRQQTSKPPKTGAPSPAQPGPVNNQPVRPQHTRRPPGYLKAFVCRKDLT</sequence>
<feature type="region of interest" description="Disordered" evidence="1">
    <location>
        <begin position="20"/>
        <end position="136"/>
    </location>
</feature>
<dbReference type="AlphaFoldDB" id="A0AAD9UY99"/>
<keyword evidence="3" id="KW-1185">Reference proteome</keyword>
<reference evidence="2" key="1">
    <citation type="journal article" date="2023" name="G3 (Bethesda)">
        <title>Whole genome assembly and annotation of the endangered Caribbean coral Acropora cervicornis.</title>
        <authorList>
            <person name="Selwyn J.D."/>
            <person name="Vollmer S.V."/>
        </authorList>
    </citation>
    <scope>NUCLEOTIDE SEQUENCE</scope>
    <source>
        <strain evidence="2">K2</strain>
    </source>
</reference>
<proteinExistence type="predicted"/>
<evidence type="ECO:0000313" key="3">
    <source>
        <dbReference type="Proteomes" id="UP001249851"/>
    </source>
</evidence>
<feature type="compositionally biased region" description="Basic and acidic residues" evidence="1">
    <location>
        <begin position="46"/>
        <end position="64"/>
    </location>
</feature>
<dbReference type="Proteomes" id="UP001249851">
    <property type="component" value="Unassembled WGS sequence"/>
</dbReference>
<evidence type="ECO:0000313" key="2">
    <source>
        <dbReference type="EMBL" id="KAK2554162.1"/>
    </source>
</evidence>
<evidence type="ECO:0000256" key="1">
    <source>
        <dbReference type="SAM" id="MobiDB-lite"/>
    </source>
</evidence>